<dbReference type="Pfam" id="PF02844">
    <property type="entry name" value="GARS_N"/>
    <property type="match status" value="1"/>
</dbReference>
<sequence length="425" mass="46031">MNVLIIGSGGREHAFAWKIAQSSLCDNLYIATGNAGTAQVGTNVAIKPTDFERLGQFCMDSDIDLVLVGNEEPLVKGIVDYFKNDNSLKNIKIIGANKQGAQLEGSKDFAKNFMVKNNIPTAKSETFTKESIQKAKEYAETLSLPVVLKADGLAAGKGVVIAHTKEETNKTLDEMLLDEKFGEASSKVVIEEFLDGIEVSIFVLTDGKDYVLLPEAKDYKQIGEGNTGLNTGGMGAVSPVPFVTEQFIKDAEENIVKPTLQGLQNENIDYCGFIFIGLMVVKEKAFVLEYNVRMGDPETEVVLPRIESDFLALLDATAKKELGQHSIKVSKKAATTIMLVSGGYPEAYQTGKLIKGHGNLPENVIAFHAGTKEDDSQTYTNGGRVIALTALADTAPEALAASNHAADLVNFEGKYYRKDIGKDLF</sequence>
<gene>
    <name evidence="10" type="primary">purD</name>
    <name evidence="13" type="ordered locus">Fleli_2683</name>
</gene>
<evidence type="ECO:0000256" key="1">
    <source>
        <dbReference type="ARBA" id="ARBA00005174"/>
    </source>
</evidence>
<dbReference type="Proteomes" id="UP000006054">
    <property type="component" value="Chromosome"/>
</dbReference>
<dbReference type="PANTHER" id="PTHR43472:SF1">
    <property type="entry name" value="PHOSPHORIBOSYLAMINE--GLYCINE LIGASE, CHLOROPLASTIC"/>
    <property type="match status" value="1"/>
</dbReference>
<dbReference type="eggNOG" id="COG0151">
    <property type="taxonomic scope" value="Bacteria"/>
</dbReference>
<dbReference type="Gene3D" id="3.30.470.20">
    <property type="entry name" value="ATP-grasp fold, B domain"/>
    <property type="match status" value="1"/>
</dbReference>
<dbReference type="InterPro" id="IPR020560">
    <property type="entry name" value="PRibGlycinamide_synth_C-dom"/>
</dbReference>
<dbReference type="EMBL" id="CP003345">
    <property type="protein sequence ID" value="AFM05040.1"/>
    <property type="molecule type" value="Genomic_DNA"/>
</dbReference>
<evidence type="ECO:0000256" key="11">
    <source>
        <dbReference type="PROSITE-ProRule" id="PRU00409"/>
    </source>
</evidence>
<protein>
    <recommendedName>
        <fullName evidence="2 10">Phosphoribosylamine--glycine ligase</fullName>
        <ecNumber evidence="2 10">6.3.4.13</ecNumber>
    </recommendedName>
    <alternativeName>
        <fullName evidence="10">GARS</fullName>
    </alternativeName>
    <alternativeName>
        <fullName evidence="8 10">Glycinamide ribonucleotide synthetase</fullName>
    </alternativeName>
    <alternativeName>
        <fullName evidence="9 10">Phosphoribosylglycinamide synthetase</fullName>
    </alternativeName>
</protein>
<evidence type="ECO:0000313" key="14">
    <source>
        <dbReference type="Proteomes" id="UP000006054"/>
    </source>
</evidence>
<evidence type="ECO:0000256" key="9">
    <source>
        <dbReference type="ARBA" id="ARBA00042864"/>
    </source>
</evidence>
<dbReference type="GO" id="GO:0009113">
    <property type="term" value="P:purine nucleobase biosynthetic process"/>
    <property type="evidence" value="ECO:0007669"/>
    <property type="project" value="InterPro"/>
</dbReference>
<reference evidence="14" key="1">
    <citation type="submission" date="2012-06" db="EMBL/GenBank/DDBJ databases">
        <title>The complete genome of Flexibacter litoralis DSM 6794.</title>
        <authorList>
            <person name="Lucas S."/>
            <person name="Copeland A."/>
            <person name="Lapidus A."/>
            <person name="Glavina del Rio T."/>
            <person name="Dalin E."/>
            <person name="Tice H."/>
            <person name="Bruce D."/>
            <person name="Goodwin L."/>
            <person name="Pitluck S."/>
            <person name="Peters L."/>
            <person name="Ovchinnikova G."/>
            <person name="Lu M."/>
            <person name="Kyrpides N."/>
            <person name="Mavromatis K."/>
            <person name="Ivanova N."/>
            <person name="Brettin T."/>
            <person name="Detter J.C."/>
            <person name="Han C."/>
            <person name="Larimer F."/>
            <person name="Land M."/>
            <person name="Hauser L."/>
            <person name="Markowitz V."/>
            <person name="Cheng J.-F."/>
            <person name="Hugenholtz P."/>
            <person name="Woyke T."/>
            <person name="Wu D."/>
            <person name="Spring S."/>
            <person name="Lang E."/>
            <person name="Kopitz M."/>
            <person name="Brambilla E."/>
            <person name="Klenk H.-P."/>
            <person name="Eisen J.A."/>
        </authorList>
    </citation>
    <scope>NUCLEOTIDE SEQUENCE [LARGE SCALE GENOMIC DNA]</scope>
    <source>
        <strain evidence="14">ATCC 23117 / DSM 6794 / NBRC 15988 / NCIMB 1366 / Sio-4</strain>
    </source>
</reference>
<keyword evidence="6 11" id="KW-0067">ATP-binding</keyword>
<dbReference type="NCBIfam" id="TIGR00877">
    <property type="entry name" value="purD"/>
    <property type="match status" value="1"/>
</dbReference>
<dbReference type="SMART" id="SM01210">
    <property type="entry name" value="GARS_C"/>
    <property type="match status" value="1"/>
</dbReference>
<dbReference type="GO" id="GO:0046872">
    <property type="term" value="F:metal ion binding"/>
    <property type="evidence" value="ECO:0007669"/>
    <property type="project" value="InterPro"/>
</dbReference>
<dbReference type="InterPro" id="IPR020562">
    <property type="entry name" value="PRibGlycinamide_synth_N"/>
</dbReference>
<dbReference type="InterPro" id="IPR016185">
    <property type="entry name" value="PreATP-grasp_dom_sf"/>
</dbReference>
<dbReference type="HAMAP" id="MF_00138">
    <property type="entry name" value="GARS"/>
    <property type="match status" value="1"/>
</dbReference>
<evidence type="ECO:0000256" key="6">
    <source>
        <dbReference type="ARBA" id="ARBA00022840"/>
    </source>
</evidence>
<dbReference type="OrthoDB" id="9807240at2"/>
<name>I4AM55_BERLS</name>
<dbReference type="SUPFAM" id="SSF52440">
    <property type="entry name" value="PreATP-grasp domain"/>
    <property type="match status" value="1"/>
</dbReference>
<keyword evidence="3 10" id="KW-0436">Ligase</keyword>
<evidence type="ECO:0000256" key="10">
    <source>
        <dbReference type="HAMAP-Rule" id="MF_00138"/>
    </source>
</evidence>
<dbReference type="PANTHER" id="PTHR43472">
    <property type="entry name" value="PHOSPHORIBOSYLAMINE--GLYCINE LIGASE"/>
    <property type="match status" value="1"/>
</dbReference>
<dbReference type="GO" id="GO:0005524">
    <property type="term" value="F:ATP binding"/>
    <property type="evidence" value="ECO:0007669"/>
    <property type="project" value="UniProtKB-UniRule"/>
</dbReference>
<dbReference type="InterPro" id="IPR011761">
    <property type="entry name" value="ATP-grasp"/>
</dbReference>
<organism evidence="13 14">
    <name type="scientific">Bernardetia litoralis (strain ATCC 23117 / DSM 6794 / NBRC 15988 / NCIMB 1366 / Fx l1 / Sio-4)</name>
    <name type="common">Flexibacter litoralis</name>
    <dbReference type="NCBI Taxonomy" id="880071"/>
    <lineage>
        <taxon>Bacteria</taxon>
        <taxon>Pseudomonadati</taxon>
        <taxon>Bacteroidota</taxon>
        <taxon>Cytophagia</taxon>
        <taxon>Cytophagales</taxon>
        <taxon>Bernardetiaceae</taxon>
        <taxon>Bernardetia</taxon>
    </lineage>
</organism>
<dbReference type="SUPFAM" id="SSF51246">
    <property type="entry name" value="Rudiment single hybrid motif"/>
    <property type="match status" value="1"/>
</dbReference>
<dbReference type="Gene3D" id="3.40.50.20">
    <property type="match status" value="1"/>
</dbReference>
<dbReference type="EC" id="6.3.4.13" evidence="2 10"/>
<evidence type="ECO:0000256" key="5">
    <source>
        <dbReference type="ARBA" id="ARBA00022755"/>
    </source>
</evidence>
<dbReference type="Pfam" id="PF02843">
    <property type="entry name" value="GARS_C"/>
    <property type="match status" value="1"/>
</dbReference>
<dbReference type="SMART" id="SM01209">
    <property type="entry name" value="GARS_A"/>
    <property type="match status" value="1"/>
</dbReference>
<dbReference type="InterPro" id="IPR011054">
    <property type="entry name" value="Rudment_hybrid_motif"/>
</dbReference>
<evidence type="ECO:0000313" key="13">
    <source>
        <dbReference type="EMBL" id="AFM05040.1"/>
    </source>
</evidence>
<dbReference type="InterPro" id="IPR037123">
    <property type="entry name" value="PRibGlycinamide_synth_C_sf"/>
</dbReference>
<keyword evidence="5 10" id="KW-0658">Purine biosynthesis</keyword>
<dbReference type="UniPathway" id="UPA00074">
    <property type="reaction ID" value="UER00125"/>
</dbReference>
<evidence type="ECO:0000256" key="4">
    <source>
        <dbReference type="ARBA" id="ARBA00022741"/>
    </source>
</evidence>
<dbReference type="Gene3D" id="3.90.600.10">
    <property type="entry name" value="Phosphoribosylglycinamide synthetase, C-terminal domain"/>
    <property type="match status" value="1"/>
</dbReference>
<keyword evidence="14" id="KW-1185">Reference proteome</keyword>
<keyword evidence="4 11" id="KW-0547">Nucleotide-binding</keyword>
<evidence type="ECO:0000256" key="2">
    <source>
        <dbReference type="ARBA" id="ARBA00013255"/>
    </source>
</evidence>
<dbReference type="GO" id="GO:0004637">
    <property type="term" value="F:phosphoribosylamine-glycine ligase activity"/>
    <property type="evidence" value="ECO:0007669"/>
    <property type="project" value="UniProtKB-UniRule"/>
</dbReference>
<evidence type="ECO:0000259" key="12">
    <source>
        <dbReference type="PROSITE" id="PS50975"/>
    </source>
</evidence>
<dbReference type="GO" id="GO:0006189">
    <property type="term" value="P:'de novo' IMP biosynthetic process"/>
    <property type="evidence" value="ECO:0007669"/>
    <property type="project" value="UniProtKB-UniRule"/>
</dbReference>
<dbReference type="HOGENOM" id="CLU_027420_3_0_10"/>
<comment type="catalytic activity">
    <reaction evidence="10">
        <text>5-phospho-beta-D-ribosylamine + glycine + ATP = N(1)-(5-phospho-beta-D-ribosyl)glycinamide + ADP + phosphate + H(+)</text>
        <dbReference type="Rhea" id="RHEA:17453"/>
        <dbReference type="ChEBI" id="CHEBI:15378"/>
        <dbReference type="ChEBI" id="CHEBI:30616"/>
        <dbReference type="ChEBI" id="CHEBI:43474"/>
        <dbReference type="ChEBI" id="CHEBI:57305"/>
        <dbReference type="ChEBI" id="CHEBI:58681"/>
        <dbReference type="ChEBI" id="CHEBI:143788"/>
        <dbReference type="ChEBI" id="CHEBI:456216"/>
        <dbReference type="EC" id="6.3.4.13"/>
    </reaction>
</comment>
<dbReference type="KEGG" id="fli:Fleli_2683"/>
<evidence type="ECO:0000256" key="8">
    <source>
        <dbReference type="ARBA" id="ARBA00042242"/>
    </source>
</evidence>
<evidence type="ECO:0000256" key="7">
    <source>
        <dbReference type="ARBA" id="ARBA00038345"/>
    </source>
</evidence>
<dbReference type="SUPFAM" id="SSF56059">
    <property type="entry name" value="Glutathione synthetase ATP-binding domain-like"/>
    <property type="match status" value="1"/>
</dbReference>
<feature type="domain" description="ATP-grasp" evidence="12">
    <location>
        <begin position="111"/>
        <end position="319"/>
    </location>
</feature>
<dbReference type="AlphaFoldDB" id="I4AM55"/>
<dbReference type="InterPro" id="IPR013815">
    <property type="entry name" value="ATP_grasp_subdomain_1"/>
</dbReference>
<evidence type="ECO:0000256" key="3">
    <source>
        <dbReference type="ARBA" id="ARBA00022598"/>
    </source>
</evidence>
<dbReference type="PROSITE" id="PS50975">
    <property type="entry name" value="ATP_GRASP"/>
    <property type="match status" value="1"/>
</dbReference>
<dbReference type="Gene3D" id="3.30.1490.20">
    <property type="entry name" value="ATP-grasp fold, A domain"/>
    <property type="match status" value="1"/>
</dbReference>
<dbReference type="InterPro" id="IPR020561">
    <property type="entry name" value="PRibGlycinamid_synth_ATP-grasp"/>
</dbReference>
<dbReference type="InterPro" id="IPR000115">
    <property type="entry name" value="PRibGlycinamide_synth"/>
</dbReference>
<accession>I4AM55</accession>
<dbReference type="STRING" id="880071.Fleli_2683"/>
<dbReference type="RefSeq" id="WP_014798477.1">
    <property type="nucleotide sequence ID" value="NC_018018.1"/>
</dbReference>
<dbReference type="Pfam" id="PF01071">
    <property type="entry name" value="GARS_A"/>
    <property type="match status" value="1"/>
</dbReference>
<comment type="pathway">
    <text evidence="1 10">Purine metabolism; IMP biosynthesis via de novo pathway; N(1)-(5-phospho-D-ribosyl)glycinamide from 5-phospho-alpha-D-ribose 1-diphosphate: step 2/2.</text>
</comment>
<dbReference type="PATRIC" id="fig|880071.3.peg.2669"/>
<comment type="similarity">
    <text evidence="7 10">Belongs to the GARS family.</text>
</comment>
<proteinExistence type="inferred from homology"/>